<evidence type="ECO:0000313" key="4">
    <source>
        <dbReference type="Proteomes" id="UP000632125"/>
    </source>
</evidence>
<dbReference type="RefSeq" id="WP_190860023.1">
    <property type="nucleotide sequence ID" value="NZ_JACXIY010000010.1"/>
</dbReference>
<evidence type="ECO:0008006" key="5">
    <source>
        <dbReference type="Google" id="ProtNLM"/>
    </source>
</evidence>
<dbReference type="Proteomes" id="UP000632125">
    <property type="component" value="Unassembled WGS sequence"/>
</dbReference>
<reference evidence="3" key="1">
    <citation type="submission" date="2020-09" db="EMBL/GenBank/DDBJ databases">
        <title>A novel bacterium of genus Paenibacillus, isolated from South China Sea.</title>
        <authorList>
            <person name="Huang H."/>
            <person name="Mo K."/>
            <person name="Hu Y."/>
        </authorList>
    </citation>
    <scope>NUCLEOTIDE SEQUENCE</scope>
    <source>
        <strain evidence="3">IB182493</strain>
    </source>
</reference>
<keyword evidence="2" id="KW-0732">Signal</keyword>
<proteinExistence type="predicted"/>
<dbReference type="AlphaFoldDB" id="A0A927CIA8"/>
<dbReference type="PROSITE" id="PS51257">
    <property type="entry name" value="PROKAR_LIPOPROTEIN"/>
    <property type="match status" value="1"/>
</dbReference>
<feature type="compositionally biased region" description="Basic and acidic residues" evidence="1">
    <location>
        <begin position="29"/>
        <end position="39"/>
    </location>
</feature>
<evidence type="ECO:0000256" key="2">
    <source>
        <dbReference type="SAM" id="SignalP"/>
    </source>
</evidence>
<protein>
    <recommendedName>
        <fullName evidence="5">Secreted protein</fullName>
    </recommendedName>
</protein>
<feature type="chain" id="PRO_5039587220" description="Secreted protein" evidence="2">
    <location>
        <begin position="21"/>
        <end position="303"/>
    </location>
</feature>
<gene>
    <name evidence="3" type="ORF">IDH41_08510</name>
</gene>
<organism evidence="3 4">
    <name type="scientific">Paenibacillus arenilitoris</name>
    <dbReference type="NCBI Taxonomy" id="2772299"/>
    <lineage>
        <taxon>Bacteria</taxon>
        <taxon>Bacillati</taxon>
        <taxon>Bacillota</taxon>
        <taxon>Bacilli</taxon>
        <taxon>Bacillales</taxon>
        <taxon>Paenibacillaceae</taxon>
        <taxon>Paenibacillus</taxon>
    </lineage>
</organism>
<evidence type="ECO:0000313" key="3">
    <source>
        <dbReference type="EMBL" id="MBD2868618.1"/>
    </source>
</evidence>
<keyword evidence="4" id="KW-1185">Reference proteome</keyword>
<dbReference type="EMBL" id="JACXIY010000010">
    <property type="protein sequence ID" value="MBD2868618.1"/>
    <property type="molecule type" value="Genomic_DNA"/>
</dbReference>
<feature type="signal peptide" evidence="2">
    <location>
        <begin position="1"/>
        <end position="20"/>
    </location>
</feature>
<feature type="compositionally biased region" description="Gly residues" evidence="1">
    <location>
        <begin position="48"/>
        <end position="71"/>
    </location>
</feature>
<sequence>MKNNKWLPLVSLLLIVGLLAACGRASERNNEPAAGHEGHGGQAANNGDGAGSAGGGGHGDHGGGTQETGGKASGGVNATFGFVSGAAKANEESELTIRITGEDGEPINDFEVSHEKLLHLIVVNHDLSFFNHIHPDYVGEGKFTVKTSFPAGGAYKVFADFIPSGGSSETISEWIDVEGEEGKHAAIAPDAKLVKEAGGKEIELAMSGAKPGEETKLTFTIRDAATKEGIDDLEPYLGAVGHVVILSDDAESYLHVHPLDEAATGPTAEFATAFPRGGVYKIWGQFQHEGEVITVPFVVEVKS</sequence>
<evidence type="ECO:0000256" key="1">
    <source>
        <dbReference type="SAM" id="MobiDB-lite"/>
    </source>
</evidence>
<accession>A0A927CIA8</accession>
<name>A0A927CIA8_9BACL</name>
<comment type="caution">
    <text evidence="3">The sequence shown here is derived from an EMBL/GenBank/DDBJ whole genome shotgun (WGS) entry which is preliminary data.</text>
</comment>
<feature type="region of interest" description="Disordered" evidence="1">
    <location>
        <begin position="29"/>
        <end position="71"/>
    </location>
</feature>